<dbReference type="InterPro" id="IPR020946">
    <property type="entry name" value="Flavin_mOase-like"/>
</dbReference>
<proteinExistence type="inferred from homology"/>
<dbReference type="GO" id="GO:0050661">
    <property type="term" value="F:NADP binding"/>
    <property type="evidence" value="ECO:0007669"/>
    <property type="project" value="InterPro"/>
</dbReference>
<dbReference type="AlphaFoldDB" id="A0A9W8Z1D5"/>
<evidence type="ECO:0000313" key="7">
    <source>
        <dbReference type="Proteomes" id="UP001140453"/>
    </source>
</evidence>
<dbReference type="OrthoDB" id="66881at2759"/>
<name>A0A9W8Z1D5_9PEZI</name>
<dbReference type="EMBL" id="JAPEVB010000001">
    <property type="protein sequence ID" value="KAJ4396106.1"/>
    <property type="molecule type" value="Genomic_DNA"/>
</dbReference>
<dbReference type="PIRSF" id="PIRSF000332">
    <property type="entry name" value="FMO"/>
    <property type="match status" value="1"/>
</dbReference>
<dbReference type="Proteomes" id="UP001140453">
    <property type="component" value="Unassembled WGS sequence"/>
</dbReference>
<evidence type="ECO:0008006" key="8">
    <source>
        <dbReference type="Google" id="ProtNLM"/>
    </source>
</evidence>
<dbReference type="Gene3D" id="3.50.50.60">
    <property type="entry name" value="FAD/NAD(P)-binding domain"/>
    <property type="match status" value="1"/>
</dbReference>
<evidence type="ECO:0000256" key="4">
    <source>
        <dbReference type="ARBA" id="ARBA00022857"/>
    </source>
</evidence>
<keyword evidence="3" id="KW-0274">FAD</keyword>
<protein>
    <recommendedName>
        <fullName evidence="8">Dimethylaniline monooxygenase</fullName>
    </recommendedName>
</protein>
<accession>A0A9W8Z1D5</accession>
<keyword evidence="7" id="KW-1185">Reference proteome</keyword>
<sequence>MSAPKGTRKVCVIGAGLSGLVALKECLSEGFEAHCFEARPEIGGQWAQQPDVTPSDSPDAAQSSIYDGVVMNSCRDTSALPDFPLDPARYGDYFGHRLQLRYMQEYAKHFGLLEHIRLSTRVVACKPCGDGSWAVVTQAKGQSEAEEVIYDAVFVCVGHLSKPSIPDFQGRDGYKGQFLHSHYYRRPGPFERKKVAIIGFGSSAVDIACELAAGADEVHVISRRGGWVLPRYVLGKPTEAWDNRATQVWLPVSTAQWLQTKLLQVVEGKPPKVMQPKHKLLEQSPTIRGDFTEKVRTGKIIIHRGNVERFTEDGLVLSATDAEQGTLQKGEEHVPADVVISCTGYDQFDHAFLPSDVTRGPDTPAHRVDLYKLIVSPRHANLFMMGHAETVGALAPVVDAQARWACAVLQERIKLPSPEKMNAETRAFLAWQEKHFLGTERHALACYVVPYVDELLEPLGAKPSFGKCMGRVFSSGHPWQSFKVLNAVWFGIPSAAQWRLFGYGAKQKLATETLLRIAGGKESLSHGEVQLLAVK</sequence>
<dbReference type="GO" id="GO:0004499">
    <property type="term" value="F:N,N-dimethylaniline monooxygenase activity"/>
    <property type="evidence" value="ECO:0007669"/>
    <property type="project" value="InterPro"/>
</dbReference>
<comment type="similarity">
    <text evidence="1">Belongs to the FMO family.</text>
</comment>
<dbReference type="InterPro" id="IPR050346">
    <property type="entry name" value="FMO-like"/>
</dbReference>
<dbReference type="InterPro" id="IPR036188">
    <property type="entry name" value="FAD/NAD-bd_sf"/>
</dbReference>
<dbReference type="PRINTS" id="PR00370">
    <property type="entry name" value="FMOXYGENASE"/>
</dbReference>
<gene>
    <name evidence="6" type="ORF">N0V93_000323</name>
</gene>
<dbReference type="Pfam" id="PF00743">
    <property type="entry name" value="FMO-like"/>
    <property type="match status" value="1"/>
</dbReference>
<keyword evidence="2" id="KW-0285">Flavoprotein</keyword>
<dbReference type="InterPro" id="IPR000960">
    <property type="entry name" value="Flavin_mOase"/>
</dbReference>
<organism evidence="6 7">
    <name type="scientific">Gnomoniopsis smithogilvyi</name>
    <dbReference type="NCBI Taxonomy" id="1191159"/>
    <lineage>
        <taxon>Eukaryota</taxon>
        <taxon>Fungi</taxon>
        <taxon>Dikarya</taxon>
        <taxon>Ascomycota</taxon>
        <taxon>Pezizomycotina</taxon>
        <taxon>Sordariomycetes</taxon>
        <taxon>Sordariomycetidae</taxon>
        <taxon>Diaporthales</taxon>
        <taxon>Gnomoniaceae</taxon>
        <taxon>Gnomoniopsis</taxon>
    </lineage>
</organism>
<evidence type="ECO:0000256" key="5">
    <source>
        <dbReference type="ARBA" id="ARBA00023002"/>
    </source>
</evidence>
<evidence type="ECO:0000256" key="1">
    <source>
        <dbReference type="ARBA" id="ARBA00009183"/>
    </source>
</evidence>
<comment type="caution">
    <text evidence="6">The sequence shown here is derived from an EMBL/GenBank/DDBJ whole genome shotgun (WGS) entry which is preliminary data.</text>
</comment>
<evidence type="ECO:0000313" key="6">
    <source>
        <dbReference type="EMBL" id="KAJ4396106.1"/>
    </source>
</evidence>
<dbReference type="PANTHER" id="PTHR23023">
    <property type="entry name" value="DIMETHYLANILINE MONOOXYGENASE"/>
    <property type="match status" value="1"/>
</dbReference>
<keyword evidence="5" id="KW-0560">Oxidoreductase</keyword>
<evidence type="ECO:0000256" key="2">
    <source>
        <dbReference type="ARBA" id="ARBA00022630"/>
    </source>
</evidence>
<dbReference type="SUPFAM" id="SSF51905">
    <property type="entry name" value="FAD/NAD(P)-binding domain"/>
    <property type="match status" value="2"/>
</dbReference>
<evidence type="ECO:0000256" key="3">
    <source>
        <dbReference type="ARBA" id="ARBA00022827"/>
    </source>
</evidence>
<reference evidence="6" key="1">
    <citation type="submission" date="2022-10" db="EMBL/GenBank/DDBJ databases">
        <title>Tapping the CABI collections for fungal endophytes: first genome assemblies for Collariella, Neodidymelliopsis, Ascochyta clinopodiicola, Didymella pomorum, Didymosphaeria variabile, Neocosmospora piperis and Neocucurbitaria cava.</title>
        <authorList>
            <person name="Hill R."/>
        </authorList>
    </citation>
    <scope>NUCLEOTIDE SEQUENCE</scope>
    <source>
        <strain evidence="6">IMI 355082</strain>
    </source>
</reference>
<keyword evidence="4" id="KW-0521">NADP</keyword>
<dbReference type="GO" id="GO:0050660">
    <property type="term" value="F:flavin adenine dinucleotide binding"/>
    <property type="evidence" value="ECO:0007669"/>
    <property type="project" value="InterPro"/>
</dbReference>